<keyword evidence="2" id="KW-0418">Kinase</keyword>
<reference evidence="2" key="1">
    <citation type="submission" date="2009-02" db="EMBL/GenBank/DDBJ databases">
        <title>Annotation of Streptomyces griseoflavus strain Tu4000.</title>
        <authorList>
            <consortium name="The Broad Institute Genome Sequencing Platform"/>
            <consortium name="Broad Institute Microbial Sequencing Center"/>
            <person name="Fischbach M."/>
            <person name="Godfrey P."/>
            <person name="Ward D."/>
            <person name="Young S."/>
            <person name="Zeng Q."/>
            <person name="Koehrsen M."/>
            <person name="Alvarado L."/>
            <person name="Berlin A.M."/>
            <person name="Bochicchio J."/>
            <person name="Borenstein D."/>
            <person name="Chapman S.B."/>
            <person name="Chen Z."/>
            <person name="Engels R."/>
            <person name="Freedman E."/>
            <person name="Gellesch M."/>
            <person name="Goldberg J."/>
            <person name="Griggs A."/>
            <person name="Gujja S."/>
            <person name="Heilman E.R."/>
            <person name="Heiman D.I."/>
            <person name="Hepburn T.A."/>
            <person name="Howarth C."/>
            <person name="Jen D."/>
            <person name="Larson L."/>
            <person name="Lewis B."/>
            <person name="Mehta T."/>
            <person name="Park D."/>
            <person name="Pearson M."/>
            <person name="Richards J."/>
            <person name="Roberts A."/>
            <person name="Saif S."/>
            <person name="Shea T.D."/>
            <person name="Shenoy N."/>
            <person name="Sisk P."/>
            <person name="Stolte C."/>
            <person name="Sykes S.N."/>
            <person name="Thomson T."/>
            <person name="Walk T."/>
            <person name="White J."/>
            <person name="Yandava C."/>
            <person name="Straight P."/>
            <person name="Clardy J."/>
            <person name="Hung D."/>
            <person name="Kolter R."/>
            <person name="Mekalanos J."/>
            <person name="Walker S."/>
            <person name="Walsh C.T."/>
            <person name="Wieland-Brown L.C."/>
            <person name="Haas B."/>
            <person name="Nusbaum C."/>
            <person name="Birren B."/>
        </authorList>
    </citation>
    <scope>NUCLEOTIDE SEQUENCE [LARGE SCALE GENOMIC DNA]</scope>
    <source>
        <strain evidence="2">Tu4000</strain>
    </source>
</reference>
<dbReference type="AlphaFoldDB" id="D9Y1F5"/>
<evidence type="ECO:0000256" key="1">
    <source>
        <dbReference type="SAM" id="MobiDB-lite"/>
    </source>
</evidence>
<accession>D9Y1F5</accession>
<feature type="compositionally biased region" description="Basic residues" evidence="1">
    <location>
        <begin position="101"/>
        <end position="112"/>
    </location>
</feature>
<proteinExistence type="predicted"/>
<dbReference type="EMBL" id="GG657758">
    <property type="protein sequence ID" value="EFL40039.1"/>
    <property type="molecule type" value="Genomic_DNA"/>
</dbReference>
<keyword evidence="3" id="KW-1185">Reference proteome</keyword>
<gene>
    <name evidence="2" type="ORF">SSRG_02843</name>
</gene>
<dbReference type="HOGENOM" id="CLU_2144422_0_0_11"/>
<keyword evidence="2" id="KW-0808">Transferase</keyword>
<organism evidence="2 3">
    <name type="scientific">Streptomyces griseoflavus Tu4000</name>
    <dbReference type="NCBI Taxonomy" id="467200"/>
    <lineage>
        <taxon>Bacteria</taxon>
        <taxon>Bacillati</taxon>
        <taxon>Actinomycetota</taxon>
        <taxon>Actinomycetes</taxon>
        <taxon>Kitasatosporales</taxon>
        <taxon>Streptomycetaceae</taxon>
        <taxon>Streptomyces</taxon>
    </lineage>
</organism>
<evidence type="ECO:0000313" key="3">
    <source>
        <dbReference type="Proteomes" id="UP000002968"/>
    </source>
</evidence>
<feature type="compositionally biased region" description="Low complexity" evidence="1">
    <location>
        <begin position="89"/>
        <end position="99"/>
    </location>
</feature>
<dbReference type="Proteomes" id="UP000002968">
    <property type="component" value="Unassembled WGS sequence"/>
</dbReference>
<name>D9Y1F5_9ACTN</name>
<dbReference type="GO" id="GO:0016301">
    <property type="term" value="F:kinase activity"/>
    <property type="evidence" value="ECO:0007669"/>
    <property type="project" value="UniProtKB-KW"/>
</dbReference>
<protein>
    <submittedName>
        <fullName evidence="2">Integral membrane protein with kinase activity</fullName>
    </submittedName>
</protein>
<feature type="region of interest" description="Disordered" evidence="1">
    <location>
        <begin position="1"/>
        <end position="112"/>
    </location>
</feature>
<sequence length="112" mass="11319">MVTPTNAQGGPADETAVLPRVRVEDVARRSGRSGASDAEVTTELPKPSVPGAAEETAVLPAVPPGAADETAVLSRGAGGRTGLRGAGAAGVLPRRASGGRPRGRRRLRRPHA</sequence>
<evidence type="ECO:0000313" key="2">
    <source>
        <dbReference type="EMBL" id="EFL40039.1"/>
    </source>
</evidence>
<dbReference type="STRING" id="467200.SSRG_02843"/>
<feature type="compositionally biased region" description="Gly residues" evidence="1">
    <location>
        <begin position="76"/>
        <end position="88"/>
    </location>
</feature>